<dbReference type="SUPFAM" id="SSF53474">
    <property type="entry name" value="alpha/beta-Hydrolases"/>
    <property type="match status" value="1"/>
</dbReference>
<dbReference type="InterPro" id="IPR049492">
    <property type="entry name" value="BD-FAE-like_dom"/>
</dbReference>
<gene>
    <name evidence="3" type="ORF">FBZ90_103337</name>
</gene>
<evidence type="ECO:0000313" key="3">
    <source>
        <dbReference type="EMBL" id="TWB44430.1"/>
    </source>
</evidence>
<dbReference type="EMBL" id="VITR01000003">
    <property type="protein sequence ID" value="TWB44430.1"/>
    <property type="molecule type" value="Genomic_DNA"/>
</dbReference>
<evidence type="ECO:0000256" key="1">
    <source>
        <dbReference type="ARBA" id="ARBA00022801"/>
    </source>
</evidence>
<proteinExistence type="predicted"/>
<sequence>MIPGGGYDRLSNAREQEPVAAYFARHLRITTFVLSYRLVQADGTYRFPVPLWDGRRAVRLVRALAPHYSIDPRRIGIFGFSAGGHLASVIAFRPGDDFGLSRRDATDDVDDGVAVLGLGYPVITMDAGDAPASASARHLLSGYRGAERAALERRLSAQNLVGPHTPPVFLFDGLDDQRVSPENSRLLARSLQAAGVPAAVYWFDHGPHGAGLATGVPGESAWPDLFQQWLRERGFLP</sequence>
<evidence type="ECO:0000313" key="4">
    <source>
        <dbReference type="Proteomes" id="UP000315751"/>
    </source>
</evidence>
<evidence type="ECO:0000259" key="2">
    <source>
        <dbReference type="Pfam" id="PF20434"/>
    </source>
</evidence>
<keyword evidence="4" id="KW-1185">Reference proteome</keyword>
<dbReference type="AlphaFoldDB" id="A0A560HGH8"/>
<organism evidence="3 4">
    <name type="scientific">Nitrospirillum amazonense</name>
    <dbReference type="NCBI Taxonomy" id="28077"/>
    <lineage>
        <taxon>Bacteria</taxon>
        <taxon>Pseudomonadati</taxon>
        <taxon>Pseudomonadota</taxon>
        <taxon>Alphaproteobacteria</taxon>
        <taxon>Rhodospirillales</taxon>
        <taxon>Azospirillaceae</taxon>
        <taxon>Nitrospirillum</taxon>
    </lineage>
</organism>
<keyword evidence="1 3" id="KW-0378">Hydrolase</keyword>
<dbReference type="Gene3D" id="3.40.50.1820">
    <property type="entry name" value="alpha/beta hydrolase"/>
    <property type="match status" value="1"/>
</dbReference>
<feature type="domain" description="BD-FAE-like" evidence="2">
    <location>
        <begin position="2"/>
        <end position="191"/>
    </location>
</feature>
<name>A0A560HGH8_9PROT</name>
<dbReference type="GO" id="GO:0016787">
    <property type="term" value="F:hydrolase activity"/>
    <property type="evidence" value="ECO:0007669"/>
    <property type="project" value="UniProtKB-KW"/>
</dbReference>
<dbReference type="InterPro" id="IPR029058">
    <property type="entry name" value="AB_hydrolase_fold"/>
</dbReference>
<protein>
    <submittedName>
        <fullName evidence="3">Alpha/beta hydrolase family protein</fullName>
    </submittedName>
</protein>
<reference evidence="3 4" key="1">
    <citation type="submission" date="2019-06" db="EMBL/GenBank/DDBJ databases">
        <title>Genomic Encyclopedia of Type Strains, Phase IV (KMG-V): Genome sequencing to study the core and pangenomes of soil and plant-associated prokaryotes.</title>
        <authorList>
            <person name="Whitman W."/>
        </authorList>
    </citation>
    <scope>NUCLEOTIDE SEQUENCE [LARGE SCALE GENOMIC DNA]</scope>
    <source>
        <strain evidence="3 4">BR 11622</strain>
    </source>
</reference>
<dbReference type="PANTHER" id="PTHR48081:SF6">
    <property type="entry name" value="PEPTIDASE S9 PROLYL OLIGOPEPTIDASE CATALYTIC DOMAIN-CONTAINING PROTEIN"/>
    <property type="match status" value="1"/>
</dbReference>
<comment type="caution">
    <text evidence="3">The sequence shown here is derived from an EMBL/GenBank/DDBJ whole genome shotgun (WGS) entry which is preliminary data.</text>
</comment>
<accession>A0A560HGH8</accession>
<dbReference type="Pfam" id="PF20434">
    <property type="entry name" value="BD-FAE"/>
    <property type="match status" value="1"/>
</dbReference>
<dbReference type="InterPro" id="IPR050300">
    <property type="entry name" value="GDXG_lipolytic_enzyme"/>
</dbReference>
<dbReference type="Proteomes" id="UP000315751">
    <property type="component" value="Unassembled WGS sequence"/>
</dbReference>
<dbReference type="PANTHER" id="PTHR48081">
    <property type="entry name" value="AB HYDROLASE SUPERFAMILY PROTEIN C4A8.06C"/>
    <property type="match status" value="1"/>
</dbReference>